<keyword evidence="2" id="KW-1185">Reference proteome</keyword>
<protein>
    <recommendedName>
        <fullName evidence="3">PIN domain-containing protein</fullName>
    </recommendedName>
</protein>
<comment type="caution">
    <text evidence="1">The sequence shown here is derived from an EMBL/GenBank/DDBJ whole genome shotgun (WGS) entry which is preliminary data.</text>
</comment>
<sequence length="175" mass="19976">MSILIDVNTIPEVFNANCADHNNFLPVKKWILEGKGKLVYGGTKFENELNAMTKYVGIIKLLKDKNKVIVIDKDSVDYYQKKIEEIVNSKDFDDPHVIAIVIASGVKIVCTKDKRSHRFIKEDSLYLGLVDVPSIYSSKAHEHLLSDCNLVKICKPHSKLNRKDLKNINVYEKNM</sequence>
<dbReference type="Proteomes" id="UP001158045">
    <property type="component" value="Unassembled WGS sequence"/>
</dbReference>
<evidence type="ECO:0000313" key="2">
    <source>
        <dbReference type="Proteomes" id="UP001158045"/>
    </source>
</evidence>
<gene>
    <name evidence="1" type="ORF">QE109_02320</name>
</gene>
<dbReference type="EMBL" id="JARYZI010000001">
    <property type="protein sequence ID" value="MDH8676962.1"/>
    <property type="molecule type" value="Genomic_DNA"/>
</dbReference>
<organism evidence="1 2">
    <name type="scientific">Fusibacter bizertensis</name>
    <dbReference type="NCBI Taxonomy" id="1488331"/>
    <lineage>
        <taxon>Bacteria</taxon>
        <taxon>Bacillati</taxon>
        <taxon>Bacillota</taxon>
        <taxon>Clostridia</taxon>
        <taxon>Eubacteriales</taxon>
        <taxon>Eubacteriales Family XII. Incertae Sedis</taxon>
        <taxon>Fusibacter</taxon>
    </lineage>
</organism>
<name>A0ABT6N976_9FIRM</name>
<proteinExistence type="predicted"/>
<evidence type="ECO:0000313" key="1">
    <source>
        <dbReference type="EMBL" id="MDH8676962.1"/>
    </source>
</evidence>
<evidence type="ECO:0008006" key="3">
    <source>
        <dbReference type="Google" id="ProtNLM"/>
    </source>
</evidence>
<reference evidence="1 2" key="1">
    <citation type="submission" date="2023-04" db="EMBL/GenBank/DDBJ databases">
        <title>Fusibacter bizertensis strain WBS, isolated from littoral bottom sediments of the Arctic seas - biochemical and genomic analysis.</title>
        <authorList>
            <person name="Brioukhanov A.L."/>
        </authorList>
    </citation>
    <scope>NUCLEOTIDE SEQUENCE [LARGE SCALE GENOMIC DNA]</scope>
    <source>
        <strain evidence="1 2">WBS</strain>
    </source>
</reference>
<accession>A0ABT6N976</accession>
<dbReference type="RefSeq" id="WP_281092762.1">
    <property type="nucleotide sequence ID" value="NZ_JARYZI010000001.1"/>
</dbReference>